<gene>
    <name evidence="3" type="ORF">BHK69_09030</name>
</gene>
<dbReference type="RefSeq" id="WP_069689803.1">
    <property type="nucleotide sequence ID" value="NZ_CP017147.1"/>
</dbReference>
<evidence type="ECO:0000259" key="2">
    <source>
        <dbReference type="Pfam" id="PF01266"/>
    </source>
</evidence>
<dbReference type="Gene3D" id="3.30.9.10">
    <property type="entry name" value="D-Amino Acid Oxidase, subunit A, domain 2"/>
    <property type="match status" value="2"/>
</dbReference>
<dbReference type="KEGG" id="bvv:BHK69_09030"/>
<name>A0A1D7TZN6_9HYPH</name>
<dbReference type="InterPro" id="IPR006076">
    <property type="entry name" value="FAD-dep_OxRdtase"/>
</dbReference>
<accession>A0A1D7TZN6</accession>
<evidence type="ECO:0000313" key="4">
    <source>
        <dbReference type="Proteomes" id="UP000094969"/>
    </source>
</evidence>
<protein>
    <recommendedName>
        <fullName evidence="2">FAD dependent oxidoreductase domain-containing protein</fullName>
    </recommendedName>
</protein>
<dbReference type="InterPro" id="IPR036188">
    <property type="entry name" value="FAD/NAD-bd_sf"/>
</dbReference>
<sequence>MPALSLYSHVPDDVIARLGPRPCAFPSRVDAVVIGGGIVGAACAYELSLKGLSVALVERDKIASQQSGRNWGFVRTQYRDPAELPLAVEALSIWPTLERELGREIGWRRSGCVFVAENEAEYETFAQWQAATRDIASDARMLNRDQTCDLLPALASKVPGALFTPSDGQAEPALATLALARAAEDKGALILEDCGALAIETAGGRITGVLTEHGLIGCTTVVCAAGAQAHRFLKPLGLILPQQIVRSTVSLTAPMAELSTPCFCGFGLGLRQRADGSCILAADSSSDIDVTLDSMRAAGYFLPELLRHRKGFALRLGRPFIDDVHARIALPEQERLVTPRRPRIPANAQKAADTAGLFARLFEGAGQARIVKSWAGQIDVLPDALPVIDAPPAVPGLIVATGFSGHGFGLGPAVGRHVARLAAGEQAGEAIRPFQLDRFVKGAYSRPHAPL</sequence>
<dbReference type="Gene3D" id="3.50.50.60">
    <property type="entry name" value="FAD/NAD(P)-binding domain"/>
    <property type="match status" value="2"/>
</dbReference>
<dbReference type="GO" id="GO:0016491">
    <property type="term" value="F:oxidoreductase activity"/>
    <property type="evidence" value="ECO:0007669"/>
    <property type="project" value="UniProtKB-KW"/>
</dbReference>
<reference evidence="3 4" key="1">
    <citation type="journal article" date="2015" name="Antonie Van Leeuwenhoek">
        <title>Bosea vaviloviae sp. nov., a new species of slow-growing rhizobia isolated from nodules of the relict species Vavilovia formosa (Stev.) Fed.</title>
        <authorList>
            <person name="Safronova V.I."/>
            <person name="Kuznetsova I.G."/>
            <person name="Sazanova A.L."/>
            <person name="Kimeklis A.K."/>
            <person name="Belimov A.A."/>
            <person name="Andronov E.E."/>
            <person name="Pinaev A.G."/>
            <person name="Chizhevskaya E.P."/>
            <person name="Pukhaev A.R."/>
            <person name="Popov K.P."/>
            <person name="Willems A."/>
            <person name="Tikhonovich I.A."/>
        </authorList>
    </citation>
    <scope>NUCLEOTIDE SEQUENCE [LARGE SCALE GENOMIC DNA]</scope>
    <source>
        <strain evidence="3 4">Vaf18</strain>
    </source>
</reference>
<dbReference type="Pfam" id="PF01266">
    <property type="entry name" value="DAO"/>
    <property type="match status" value="1"/>
</dbReference>
<proteinExistence type="predicted"/>
<dbReference type="EMBL" id="CP017147">
    <property type="protein sequence ID" value="AOO80585.1"/>
    <property type="molecule type" value="Genomic_DNA"/>
</dbReference>
<dbReference type="PANTHER" id="PTHR13847">
    <property type="entry name" value="SARCOSINE DEHYDROGENASE-RELATED"/>
    <property type="match status" value="1"/>
</dbReference>
<keyword evidence="4" id="KW-1185">Reference proteome</keyword>
<feature type="domain" description="FAD dependent oxidoreductase" evidence="2">
    <location>
        <begin position="30"/>
        <end position="421"/>
    </location>
</feature>
<dbReference type="OrthoDB" id="9787190at2"/>
<dbReference type="GO" id="GO:0005737">
    <property type="term" value="C:cytoplasm"/>
    <property type="evidence" value="ECO:0007669"/>
    <property type="project" value="TreeGrafter"/>
</dbReference>
<dbReference type="STRING" id="1526658.BHK69_09030"/>
<evidence type="ECO:0000313" key="3">
    <source>
        <dbReference type="EMBL" id="AOO80585.1"/>
    </source>
</evidence>
<dbReference type="Proteomes" id="UP000094969">
    <property type="component" value="Chromosome"/>
</dbReference>
<organism evidence="3 4">
    <name type="scientific">Bosea vaviloviae</name>
    <dbReference type="NCBI Taxonomy" id="1526658"/>
    <lineage>
        <taxon>Bacteria</taxon>
        <taxon>Pseudomonadati</taxon>
        <taxon>Pseudomonadota</taxon>
        <taxon>Alphaproteobacteria</taxon>
        <taxon>Hyphomicrobiales</taxon>
        <taxon>Boseaceae</taxon>
        <taxon>Bosea</taxon>
    </lineage>
</organism>
<evidence type="ECO:0000256" key="1">
    <source>
        <dbReference type="ARBA" id="ARBA00023002"/>
    </source>
</evidence>
<dbReference type="SUPFAM" id="SSF51905">
    <property type="entry name" value="FAD/NAD(P)-binding domain"/>
    <property type="match status" value="1"/>
</dbReference>
<dbReference type="AlphaFoldDB" id="A0A1D7TZN6"/>
<keyword evidence="1" id="KW-0560">Oxidoreductase</keyword>